<evidence type="ECO:0000313" key="1">
    <source>
        <dbReference type="EMBL" id="EKT85605.1"/>
    </source>
</evidence>
<accession>K8Y770</accession>
<protein>
    <submittedName>
        <fullName evidence="1">Uncharacterized protein</fullName>
    </submittedName>
</protein>
<dbReference type="EMBL" id="CP006694">
    <property type="protein sequence ID" value="EKT85605.1"/>
    <property type="molecule type" value="Genomic_DNA"/>
</dbReference>
<gene>
    <name evidence="1" type="ORF">LSS_16711</name>
</gene>
<proteinExistence type="predicted"/>
<dbReference type="KEGG" id="lst:LSS_16711"/>
<evidence type="ECO:0000313" key="2">
    <source>
        <dbReference type="Proteomes" id="UP000035800"/>
    </source>
</evidence>
<dbReference type="Proteomes" id="UP000035800">
    <property type="component" value="Chromosome I"/>
</dbReference>
<organism evidence="1 2">
    <name type="scientific">Leptospira santarosai serovar Shermani str. LT 821</name>
    <dbReference type="NCBI Taxonomy" id="758847"/>
    <lineage>
        <taxon>Bacteria</taxon>
        <taxon>Pseudomonadati</taxon>
        <taxon>Spirochaetota</taxon>
        <taxon>Spirochaetia</taxon>
        <taxon>Leptospirales</taxon>
        <taxon>Leptospiraceae</taxon>
        <taxon>Leptospira</taxon>
    </lineage>
</organism>
<reference evidence="1 2" key="1">
    <citation type="journal article" date="2012" name="Gene">
        <title>Sequence of Leptospira santarosai serovar Shermani genome and prediction of virulence-associated genes.</title>
        <authorList>
            <person name="Chou L.F."/>
            <person name="Chen Y.T."/>
            <person name="Lu C.W."/>
            <person name="Ko Y.C."/>
            <person name="Tang C.Y."/>
            <person name="Pan M.J."/>
            <person name="Tian Y.C."/>
            <person name="Chiu C.H."/>
            <person name="Hung C.C."/>
            <person name="Yang C.W."/>
        </authorList>
    </citation>
    <scope>NUCLEOTIDE SEQUENCE [LARGE SCALE GENOMIC DNA]</scope>
    <source>
        <strain evidence="1">LT 821</strain>
    </source>
</reference>
<reference evidence="1 2" key="2">
    <citation type="journal article" date="2014" name="Emerg. Microbes Infect.">
        <title>Potential impact on kidney infection: a whole-genome analysis of Leptospira santarosai serovar Shermani.</title>
        <authorList>
            <person name="Chou L.F."/>
            <person name="Chen T.W."/>
            <person name="Ko Y.C."/>
            <person name="Pan M.J."/>
            <person name="Tian Y.C."/>
            <person name="Chiu C.H."/>
            <person name="Tang P."/>
            <person name="Hung C.C."/>
            <person name="Yang C.W."/>
        </authorList>
    </citation>
    <scope>NUCLEOTIDE SEQUENCE</scope>
    <source>
        <strain evidence="1 2">LT 821</strain>
    </source>
</reference>
<dbReference type="AlphaFoldDB" id="K8Y770"/>
<sequence>MEFRNQFRKETHSRRNVSLSGQLFLRTSTIAVKT</sequence>
<name>K8Y770_9LEPT</name>